<name>A0A0A2LQX2_9FLAO</name>
<keyword evidence="2" id="KW-1185">Reference proteome</keyword>
<sequence>MESNEYIPVKVFCQHHSIEIAFIDTLQEYNLVKVITIEQEECLPVSEVSEAERMIRLHNELNINMEGLDAVFHLLEKMKNMQTEIEDLKNRLRFYEPL</sequence>
<accession>A0A0A2LQX2</accession>
<dbReference type="EMBL" id="JRLV01000005">
    <property type="protein sequence ID" value="KGO82677.1"/>
    <property type="molecule type" value="Genomic_DNA"/>
</dbReference>
<organism evidence="1 2">
    <name type="scientific">Flavobacterium beibuense F44-8</name>
    <dbReference type="NCBI Taxonomy" id="1406840"/>
    <lineage>
        <taxon>Bacteria</taxon>
        <taxon>Pseudomonadati</taxon>
        <taxon>Bacteroidota</taxon>
        <taxon>Flavobacteriia</taxon>
        <taxon>Flavobacteriales</taxon>
        <taxon>Flavobacteriaceae</taxon>
        <taxon>Flavobacterium</taxon>
    </lineage>
</organism>
<dbReference type="AlphaFoldDB" id="A0A0A2LQX2"/>
<dbReference type="Gene3D" id="1.10.1660.10">
    <property type="match status" value="1"/>
</dbReference>
<comment type="caution">
    <text evidence="1">The sequence shown here is derived from an EMBL/GenBank/DDBJ whole genome shotgun (WGS) entry which is preliminary data.</text>
</comment>
<evidence type="ECO:0000313" key="2">
    <source>
        <dbReference type="Proteomes" id="UP000030129"/>
    </source>
</evidence>
<proteinExistence type="predicted"/>
<evidence type="ECO:0000313" key="1">
    <source>
        <dbReference type="EMBL" id="KGO82677.1"/>
    </source>
</evidence>
<protein>
    <recommendedName>
        <fullName evidence="3">MerR family transcriptional regulator</fullName>
    </recommendedName>
</protein>
<reference evidence="1 2" key="1">
    <citation type="submission" date="2013-09" db="EMBL/GenBank/DDBJ databases">
        <authorList>
            <person name="Zeng Z."/>
            <person name="Chen C."/>
        </authorList>
    </citation>
    <scope>NUCLEOTIDE SEQUENCE [LARGE SCALE GENOMIC DNA]</scope>
    <source>
        <strain evidence="1 2">F44-8</strain>
    </source>
</reference>
<gene>
    <name evidence="1" type="ORF">Q763_06190</name>
</gene>
<dbReference type="RefSeq" id="WP_035132180.1">
    <property type="nucleotide sequence ID" value="NZ_JRLV01000005.1"/>
</dbReference>
<evidence type="ECO:0008006" key="3">
    <source>
        <dbReference type="Google" id="ProtNLM"/>
    </source>
</evidence>
<dbReference type="Pfam" id="PF13591">
    <property type="entry name" value="MerR_2"/>
    <property type="match status" value="1"/>
</dbReference>
<dbReference type="Proteomes" id="UP000030129">
    <property type="component" value="Unassembled WGS sequence"/>
</dbReference>
<dbReference type="STRING" id="1406840.Q763_06190"/>
<dbReference type="eggNOG" id="ENOG5032YCF">
    <property type="taxonomic scope" value="Bacteria"/>
</dbReference>